<evidence type="ECO:0000256" key="1">
    <source>
        <dbReference type="SAM" id="MobiDB-lite"/>
    </source>
</evidence>
<organism evidence="3 4">
    <name type="scientific">Lentilactobacillus rapi DSM 19907 = JCM 15042</name>
    <dbReference type="NCBI Taxonomy" id="1423795"/>
    <lineage>
        <taxon>Bacteria</taxon>
        <taxon>Bacillati</taxon>
        <taxon>Bacillota</taxon>
        <taxon>Bacilli</taxon>
        <taxon>Lactobacillales</taxon>
        <taxon>Lactobacillaceae</taxon>
        <taxon>Lentilactobacillus</taxon>
    </lineage>
</organism>
<name>A0ABR5PEX7_9LACO</name>
<dbReference type="EMBL" id="AZEI01000021">
    <property type="protein sequence ID" value="KRL17643.1"/>
    <property type="molecule type" value="Genomic_DNA"/>
</dbReference>
<keyword evidence="2" id="KW-0812">Transmembrane</keyword>
<evidence type="ECO:0000256" key="2">
    <source>
        <dbReference type="SAM" id="Phobius"/>
    </source>
</evidence>
<keyword evidence="4" id="KW-1185">Reference proteome</keyword>
<evidence type="ECO:0000313" key="4">
    <source>
        <dbReference type="Proteomes" id="UP000051977"/>
    </source>
</evidence>
<evidence type="ECO:0000313" key="3">
    <source>
        <dbReference type="EMBL" id="KRL17643.1"/>
    </source>
</evidence>
<feature type="region of interest" description="Disordered" evidence="1">
    <location>
        <begin position="1"/>
        <end position="33"/>
    </location>
</feature>
<feature type="compositionally biased region" description="Basic and acidic residues" evidence="1">
    <location>
        <begin position="1"/>
        <end position="15"/>
    </location>
</feature>
<dbReference type="Proteomes" id="UP000051977">
    <property type="component" value="Unassembled WGS sequence"/>
</dbReference>
<reference evidence="3 4" key="1">
    <citation type="journal article" date="2015" name="Genome Announc.">
        <title>Expanding the biotechnology potential of lactobacilli through comparative genomics of 213 strains and associated genera.</title>
        <authorList>
            <person name="Sun Z."/>
            <person name="Harris H.M."/>
            <person name="McCann A."/>
            <person name="Guo C."/>
            <person name="Argimon S."/>
            <person name="Zhang W."/>
            <person name="Yang X."/>
            <person name="Jeffery I.B."/>
            <person name="Cooney J.C."/>
            <person name="Kagawa T.F."/>
            <person name="Liu W."/>
            <person name="Song Y."/>
            <person name="Salvetti E."/>
            <person name="Wrobel A."/>
            <person name="Rasinkangas P."/>
            <person name="Parkhill J."/>
            <person name="Rea M.C."/>
            <person name="O'Sullivan O."/>
            <person name="Ritari J."/>
            <person name="Douillard F.P."/>
            <person name="Paul Ross R."/>
            <person name="Yang R."/>
            <person name="Briner A.E."/>
            <person name="Felis G.E."/>
            <person name="de Vos W.M."/>
            <person name="Barrangou R."/>
            <person name="Klaenhammer T.R."/>
            <person name="Caufield P.W."/>
            <person name="Cui Y."/>
            <person name="Zhang H."/>
            <person name="O'Toole P.W."/>
        </authorList>
    </citation>
    <scope>NUCLEOTIDE SEQUENCE [LARGE SCALE GENOMIC DNA]</scope>
    <source>
        <strain evidence="3 4">DSM 19907</strain>
    </source>
</reference>
<feature type="transmembrane region" description="Helical" evidence="2">
    <location>
        <begin position="69"/>
        <end position="89"/>
    </location>
</feature>
<accession>A0ABR5PEX7</accession>
<protein>
    <submittedName>
        <fullName evidence="3">Uncharacterized protein</fullName>
    </submittedName>
</protein>
<keyword evidence="2" id="KW-0472">Membrane</keyword>
<keyword evidence="2" id="KW-1133">Transmembrane helix</keyword>
<sequence>MQGSDGKRHELHGFEDSEALQFSDNRTPKQKKEDAKCGKILDAIGQAIDSGKAVRFTLNSFSYDGTFGILLQGIGGIVGSGLAGLYTYFPELLKLSMHVDYTEKYVDHPTGKMQYPHSDVDVYVTFYKDSQMPKVVFDSEKMADVKLSESDGEHD</sequence>
<comment type="caution">
    <text evidence="3">The sequence shown here is derived from an EMBL/GenBank/DDBJ whole genome shotgun (WGS) entry which is preliminary data.</text>
</comment>
<gene>
    <name evidence="3" type="ORF">FD12_GL001569</name>
</gene>
<proteinExistence type="predicted"/>